<feature type="binding site" evidence="6">
    <location>
        <position position="100"/>
    </location>
    <ligand>
        <name>a divalent metal cation</name>
        <dbReference type="ChEBI" id="CHEBI:60240"/>
        <label>1</label>
    </ligand>
</feature>
<comment type="subunit">
    <text evidence="6">Monomer.</text>
</comment>
<dbReference type="Pfam" id="PF00557">
    <property type="entry name" value="Peptidase_M24"/>
    <property type="match status" value="1"/>
</dbReference>
<dbReference type="InterPro" id="IPR000994">
    <property type="entry name" value="Pept_M24"/>
</dbReference>
<evidence type="ECO:0000256" key="6">
    <source>
        <dbReference type="HAMAP-Rule" id="MF_01974"/>
    </source>
</evidence>
<dbReference type="GO" id="GO:0004239">
    <property type="term" value="F:initiator methionyl aminopeptidase activity"/>
    <property type="evidence" value="ECO:0007669"/>
    <property type="project" value="UniProtKB-EC"/>
</dbReference>
<dbReference type="Proteomes" id="UP001479933">
    <property type="component" value="Chromosome"/>
</dbReference>
<feature type="binding site" evidence="6">
    <location>
        <position position="245"/>
    </location>
    <ligand>
        <name>a divalent metal cation</name>
        <dbReference type="ChEBI" id="CHEBI:60240"/>
        <label>1</label>
    </ligand>
</feature>
<evidence type="ECO:0000256" key="1">
    <source>
        <dbReference type="ARBA" id="ARBA00002521"/>
    </source>
</evidence>
<dbReference type="InterPro" id="IPR001714">
    <property type="entry name" value="Pept_M24_MAP"/>
</dbReference>
<dbReference type="PANTHER" id="PTHR43330">
    <property type="entry name" value="METHIONINE AMINOPEPTIDASE"/>
    <property type="match status" value="1"/>
</dbReference>
<dbReference type="PRINTS" id="PR00599">
    <property type="entry name" value="MAPEPTIDASE"/>
</dbReference>
<dbReference type="HAMAP" id="MF_01974">
    <property type="entry name" value="MetAP_1"/>
    <property type="match status" value="1"/>
</dbReference>
<feature type="binding site" evidence="6">
    <location>
        <position position="111"/>
    </location>
    <ligand>
        <name>a divalent metal cation</name>
        <dbReference type="ChEBI" id="CHEBI:60240"/>
        <label>2</label>
        <note>catalytic</note>
    </ligand>
</feature>
<accession>A0ABZ2U0M1</accession>
<comment type="catalytic activity">
    <reaction evidence="6 7">
        <text>Release of N-terminal amino acids, preferentially methionine, from peptides and arylamides.</text>
        <dbReference type="EC" id="3.4.11.18"/>
    </reaction>
</comment>
<keyword evidence="10" id="KW-1185">Reference proteome</keyword>
<evidence type="ECO:0000256" key="2">
    <source>
        <dbReference type="ARBA" id="ARBA00022438"/>
    </source>
</evidence>
<dbReference type="RefSeq" id="WP_066167747.1">
    <property type="nucleotide sequence ID" value="NZ_CP136137.1"/>
</dbReference>
<reference evidence="9 10" key="1">
    <citation type="journal article" date="2023" name="Virus Evol.">
        <title>Computational host range prediction-The good, the bad, and the ugly.</title>
        <authorList>
            <person name="Howell A.A."/>
            <person name="Versoza C.J."/>
            <person name="Pfeifer S.P."/>
        </authorList>
    </citation>
    <scope>NUCLEOTIDE SEQUENCE [LARGE SCALE GENOMIC DNA]</scope>
    <source>
        <strain evidence="9 10">1610/1b</strain>
    </source>
</reference>
<feature type="binding site" evidence="6">
    <location>
        <position position="181"/>
    </location>
    <ligand>
        <name>a divalent metal cation</name>
        <dbReference type="ChEBI" id="CHEBI:60240"/>
        <label>2</label>
        <note>catalytic</note>
    </ligand>
</feature>
<dbReference type="EMBL" id="CP136137">
    <property type="protein sequence ID" value="WYY07177.1"/>
    <property type="molecule type" value="Genomic_DNA"/>
</dbReference>
<proteinExistence type="inferred from homology"/>
<dbReference type="NCBIfam" id="TIGR00500">
    <property type="entry name" value="met_pdase_I"/>
    <property type="match status" value="1"/>
</dbReference>
<name>A0ABZ2U0M1_9ACTN</name>
<protein>
    <recommendedName>
        <fullName evidence="6 7">Methionine aminopeptidase</fullName>
        <shortName evidence="6">MAP</shortName>
        <shortName evidence="6">MetAP</shortName>
        <ecNumber evidence="6 7">3.4.11.18</ecNumber>
    </recommendedName>
    <alternativeName>
        <fullName evidence="6">Peptidase M</fullName>
    </alternativeName>
</protein>
<feature type="domain" description="Peptidase M24" evidence="8">
    <location>
        <begin position="12"/>
        <end position="252"/>
    </location>
</feature>
<dbReference type="Gene3D" id="3.90.230.10">
    <property type="entry name" value="Creatinase/methionine aminopeptidase superfamily"/>
    <property type="match status" value="1"/>
</dbReference>
<keyword evidence="2 6" id="KW-0031">Aminopeptidase</keyword>
<comment type="function">
    <text evidence="1 6">Removes the N-terminal methionine from nascent proteins. The N-terminal methionine is often cleaved when the second residue in the primary sequence is small and uncharged (Met-Ala-, Cys, Gly, Pro, Ser, Thr, or Val). Requires deformylation of the N(alpha)-formylated initiator methionine before it can be hydrolyzed.</text>
</comment>
<dbReference type="SUPFAM" id="SSF55920">
    <property type="entry name" value="Creatinase/aminopeptidase"/>
    <property type="match status" value="1"/>
</dbReference>
<feature type="binding site" evidence="6">
    <location>
        <position position="214"/>
    </location>
    <ligand>
        <name>a divalent metal cation</name>
        <dbReference type="ChEBI" id="CHEBI:60240"/>
        <label>2</label>
        <note>catalytic</note>
    </ligand>
</feature>
<dbReference type="PANTHER" id="PTHR43330:SF27">
    <property type="entry name" value="METHIONINE AMINOPEPTIDASE"/>
    <property type="match status" value="1"/>
</dbReference>
<evidence type="ECO:0000256" key="4">
    <source>
        <dbReference type="ARBA" id="ARBA00022723"/>
    </source>
</evidence>
<feature type="binding site" evidence="6">
    <location>
        <position position="188"/>
    </location>
    <ligand>
        <name>substrate</name>
    </ligand>
</feature>
<gene>
    <name evidence="6 9" type="primary">map</name>
    <name evidence="9" type="ORF">RVF87_19575</name>
</gene>
<keyword evidence="3 6" id="KW-0645">Protease</keyword>
<evidence type="ECO:0000313" key="10">
    <source>
        <dbReference type="Proteomes" id="UP001479933"/>
    </source>
</evidence>
<dbReference type="InterPro" id="IPR002467">
    <property type="entry name" value="Pept_M24A_MAP1"/>
</dbReference>
<comment type="similarity">
    <text evidence="6">Belongs to the peptidase M24A family. Methionine aminopeptidase type 1 subfamily.</text>
</comment>
<sequence>MIELKTPAEIEKIAVTGRFVAAVLADLSRRAQPGVDVMDLEHRARDMIADRGAQSCYWDYSPSFGDGPFRNVVCLSVNDGVLHGLPHPHVLAEGDVLTLDFAVSIDGWVADAATTVQVGFDDDVASRPEDPDARLIDSTRRALDEGIAAALPGGTLGDIGAAIGAVAAADGYRVNTGFGGHGLGRTMHEDPHVPNLGRRGHGMELPPGLVIAVEPWWAIGTEEIVYDPDGWTIRSADGSNTAHSEHTIAITEDGPVILTDGRDAPGH</sequence>
<evidence type="ECO:0000259" key="8">
    <source>
        <dbReference type="Pfam" id="PF00557"/>
    </source>
</evidence>
<keyword evidence="5 6" id="KW-0378">Hydrolase</keyword>
<comment type="cofactor">
    <cofactor evidence="6">
        <name>Co(2+)</name>
        <dbReference type="ChEBI" id="CHEBI:48828"/>
    </cofactor>
    <cofactor evidence="6">
        <name>Zn(2+)</name>
        <dbReference type="ChEBI" id="CHEBI:29105"/>
    </cofactor>
    <cofactor evidence="6">
        <name>Mn(2+)</name>
        <dbReference type="ChEBI" id="CHEBI:29035"/>
    </cofactor>
    <cofactor evidence="6">
        <name>Fe(2+)</name>
        <dbReference type="ChEBI" id="CHEBI:29033"/>
    </cofactor>
    <text evidence="6">Binds 2 divalent metal cations per subunit. Has a high-affinity and a low affinity metal-binding site. The true nature of the physiological cofactor is under debate. The enzyme is active with cobalt, zinc, manganese or divalent iron ions. Most likely, methionine aminopeptidases function as mononuclear Fe(2+)-metalloproteases under physiological conditions, and the catalytically relevant metal-binding site has been assigned to the histidine-containing high-affinity site.</text>
</comment>
<feature type="binding site" evidence="6">
    <location>
        <position position="245"/>
    </location>
    <ligand>
        <name>a divalent metal cation</name>
        <dbReference type="ChEBI" id="CHEBI:60240"/>
        <label>2</label>
        <note>catalytic</note>
    </ligand>
</feature>
<keyword evidence="4 6" id="KW-0479">Metal-binding</keyword>
<dbReference type="EC" id="3.4.11.18" evidence="6 7"/>
<feature type="binding site" evidence="6">
    <location>
        <position position="83"/>
    </location>
    <ligand>
        <name>substrate</name>
    </ligand>
</feature>
<dbReference type="InterPro" id="IPR036005">
    <property type="entry name" value="Creatinase/aminopeptidase-like"/>
</dbReference>
<evidence type="ECO:0000313" key="9">
    <source>
        <dbReference type="EMBL" id="WYY07177.1"/>
    </source>
</evidence>
<feature type="binding site" evidence="6">
    <location>
        <position position="111"/>
    </location>
    <ligand>
        <name>a divalent metal cation</name>
        <dbReference type="ChEBI" id="CHEBI:60240"/>
        <label>1</label>
    </ligand>
</feature>
<organism evidence="9 10">
    <name type="scientific">Gordonia hydrophobica</name>
    <dbReference type="NCBI Taxonomy" id="40516"/>
    <lineage>
        <taxon>Bacteria</taxon>
        <taxon>Bacillati</taxon>
        <taxon>Actinomycetota</taxon>
        <taxon>Actinomycetes</taxon>
        <taxon>Mycobacteriales</taxon>
        <taxon>Gordoniaceae</taxon>
        <taxon>Gordonia</taxon>
    </lineage>
</organism>
<evidence type="ECO:0000256" key="3">
    <source>
        <dbReference type="ARBA" id="ARBA00022670"/>
    </source>
</evidence>
<evidence type="ECO:0000256" key="5">
    <source>
        <dbReference type="ARBA" id="ARBA00022801"/>
    </source>
</evidence>
<evidence type="ECO:0000256" key="7">
    <source>
        <dbReference type="RuleBase" id="RU003653"/>
    </source>
</evidence>